<keyword evidence="9" id="KW-0238">DNA-binding</keyword>
<evidence type="ECO:0000256" key="10">
    <source>
        <dbReference type="ARBA" id="ARBA00023204"/>
    </source>
</evidence>
<evidence type="ECO:0000313" key="18">
    <source>
        <dbReference type="EMBL" id="QDB80085.1"/>
    </source>
</evidence>
<dbReference type="Pfam" id="PF12705">
    <property type="entry name" value="PDDEXK_1"/>
    <property type="match status" value="1"/>
</dbReference>
<evidence type="ECO:0000259" key="16">
    <source>
        <dbReference type="PROSITE" id="PS51198"/>
    </source>
</evidence>
<dbReference type="Gene3D" id="3.40.50.300">
    <property type="entry name" value="P-loop containing nucleotide triphosphate hydrolases"/>
    <property type="match status" value="3"/>
</dbReference>
<keyword evidence="6 15" id="KW-0347">Helicase</keyword>
<evidence type="ECO:0000313" key="19">
    <source>
        <dbReference type="Proteomes" id="UP000313948"/>
    </source>
</evidence>
<evidence type="ECO:0000256" key="3">
    <source>
        <dbReference type="ARBA" id="ARBA00022741"/>
    </source>
</evidence>
<dbReference type="Pfam" id="PF00580">
    <property type="entry name" value="UvrD-helicase"/>
    <property type="match status" value="1"/>
</dbReference>
<evidence type="ECO:0000256" key="4">
    <source>
        <dbReference type="ARBA" id="ARBA00022763"/>
    </source>
</evidence>
<keyword evidence="5 15" id="KW-0378">Hydrolase</keyword>
<dbReference type="PANTHER" id="PTHR11070">
    <property type="entry name" value="UVRD / RECB / PCRA DNA HELICASE FAMILY MEMBER"/>
    <property type="match status" value="1"/>
</dbReference>
<dbReference type="CDD" id="cd17932">
    <property type="entry name" value="DEXQc_UvrD"/>
    <property type="match status" value="1"/>
</dbReference>
<protein>
    <recommendedName>
        <fullName evidence="13">DNA 3'-5' helicase</fullName>
        <ecNumber evidence="13">5.6.2.4</ecNumber>
    </recommendedName>
</protein>
<dbReference type="Gene3D" id="1.10.10.160">
    <property type="match status" value="1"/>
</dbReference>
<gene>
    <name evidence="18" type="ORF">FE251_12370</name>
</gene>
<evidence type="ECO:0000256" key="8">
    <source>
        <dbReference type="ARBA" id="ARBA00022840"/>
    </source>
</evidence>
<evidence type="ECO:0000256" key="1">
    <source>
        <dbReference type="ARBA" id="ARBA00009922"/>
    </source>
</evidence>
<evidence type="ECO:0000256" key="14">
    <source>
        <dbReference type="ARBA" id="ARBA00048988"/>
    </source>
</evidence>
<comment type="similarity">
    <text evidence="1">Belongs to the helicase family. UvrD subfamily.</text>
</comment>
<dbReference type="InterPro" id="IPR038726">
    <property type="entry name" value="PDDEXK_AddAB-type"/>
</dbReference>
<keyword evidence="4" id="KW-0227">DNA damage</keyword>
<reference evidence="18 19" key="1">
    <citation type="submission" date="2019-05" db="EMBL/GenBank/DDBJ databases">
        <title>Georgenia *** sp. nov., and Georgenia *** sp. nov., isolated from the intestinal contents of plateau pika (Ochotona curzoniae) in the Qinghai-Tibet plateau of China.</title>
        <authorList>
            <person name="Tian Z."/>
        </authorList>
    </citation>
    <scope>NUCLEOTIDE SEQUENCE [LARGE SCALE GENOMIC DNA]</scope>
    <source>
        <strain evidence="18 19">Z294</strain>
    </source>
</reference>
<dbReference type="RefSeq" id="WP_139948945.1">
    <property type="nucleotide sequence ID" value="NZ_CP040899.1"/>
</dbReference>
<dbReference type="PANTHER" id="PTHR11070:SF55">
    <property type="entry name" value="DNA 3'-5' HELICASE"/>
    <property type="match status" value="1"/>
</dbReference>
<proteinExistence type="inferred from homology"/>
<feature type="domain" description="UvrD-like helicase C-terminal" evidence="17">
    <location>
        <begin position="356"/>
        <end position="654"/>
    </location>
</feature>
<dbReference type="Pfam" id="PF13361">
    <property type="entry name" value="UvrD_C"/>
    <property type="match status" value="1"/>
</dbReference>
<evidence type="ECO:0000256" key="5">
    <source>
        <dbReference type="ARBA" id="ARBA00022801"/>
    </source>
</evidence>
<feature type="binding site" evidence="15">
    <location>
        <begin position="43"/>
        <end position="50"/>
    </location>
    <ligand>
        <name>ATP</name>
        <dbReference type="ChEBI" id="CHEBI:30616"/>
    </ligand>
</feature>
<evidence type="ECO:0000256" key="11">
    <source>
        <dbReference type="ARBA" id="ARBA00023235"/>
    </source>
</evidence>
<dbReference type="Gene3D" id="3.90.320.10">
    <property type="match status" value="1"/>
</dbReference>
<evidence type="ECO:0000256" key="7">
    <source>
        <dbReference type="ARBA" id="ARBA00022839"/>
    </source>
</evidence>
<dbReference type="GO" id="GO:0004386">
    <property type="term" value="F:helicase activity"/>
    <property type="evidence" value="ECO:0007669"/>
    <property type="project" value="UniProtKB-KW"/>
</dbReference>
<organism evidence="18 19">
    <name type="scientific">Georgenia wutianyii</name>
    <dbReference type="NCBI Taxonomy" id="2585135"/>
    <lineage>
        <taxon>Bacteria</taxon>
        <taxon>Bacillati</taxon>
        <taxon>Actinomycetota</taxon>
        <taxon>Actinomycetes</taxon>
        <taxon>Micrococcales</taxon>
        <taxon>Bogoriellaceae</taxon>
        <taxon>Georgenia</taxon>
    </lineage>
</organism>
<evidence type="ECO:0000256" key="6">
    <source>
        <dbReference type="ARBA" id="ARBA00022806"/>
    </source>
</evidence>
<dbReference type="PROSITE" id="PS51198">
    <property type="entry name" value="UVRD_HELICASE_ATP_BIND"/>
    <property type="match status" value="1"/>
</dbReference>
<dbReference type="InterPro" id="IPR000212">
    <property type="entry name" value="DNA_helicase_UvrD/REP"/>
</dbReference>
<evidence type="ECO:0000256" key="12">
    <source>
        <dbReference type="ARBA" id="ARBA00034617"/>
    </source>
</evidence>
<dbReference type="InterPro" id="IPR014016">
    <property type="entry name" value="UvrD-like_ATP-bd"/>
</dbReference>
<evidence type="ECO:0000256" key="9">
    <source>
        <dbReference type="ARBA" id="ARBA00023125"/>
    </source>
</evidence>
<name>A0ABX5VPB0_9MICO</name>
<dbReference type="InterPro" id="IPR014017">
    <property type="entry name" value="DNA_helicase_UvrD-like_C"/>
</dbReference>
<keyword evidence="10" id="KW-0234">DNA repair</keyword>
<dbReference type="InterPro" id="IPR013986">
    <property type="entry name" value="DExx_box_DNA_helicase_dom_sf"/>
</dbReference>
<dbReference type="Proteomes" id="UP000313948">
    <property type="component" value="Chromosome"/>
</dbReference>
<evidence type="ECO:0000256" key="2">
    <source>
        <dbReference type="ARBA" id="ARBA00022722"/>
    </source>
</evidence>
<dbReference type="Gene3D" id="1.10.486.10">
    <property type="entry name" value="PCRA, domain 4"/>
    <property type="match status" value="1"/>
</dbReference>
<evidence type="ECO:0000259" key="17">
    <source>
        <dbReference type="PROSITE" id="PS51217"/>
    </source>
</evidence>
<keyword evidence="8 15" id="KW-0067">ATP-binding</keyword>
<dbReference type="InterPro" id="IPR011604">
    <property type="entry name" value="PDDEXK-like_dom_sf"/>
</dbReference>
<keyword evidence="19" id="KW-1185">Reference proteome</keyword>
<keyword evidence="3 15" id="KW-0547">Nucleotide-binding</keyword>
<dbReference type="InterPro" id="IPR027417">
    <property type="entry name" value="P-loop_NTPase"/>
</dbReference>
<dbReference type="PROSITE" id="PS51217">
    <property type="entry name" value="UVRD_HELICASE_CTER"/>
    <property type="match status" value="1"/>
</dbReference>
<dbReference type="EMBL" id="CP040899">
    <property type="protein sequence ID" value="QDB80085.1"/>
    <property type="molecule type" value="Genomic_DNA"/>
</dbReference>
<accession>A0ABX5VPB0</accession>
<evidence type="ECO:0000256" key="13">
    <source>
        <dbReference type="ARBA" id="ARBA00034808"/>
    </source>
</evidence>
<comment type="catalytic activity">
    <reaction evidence="14">
        <text>ATP + H2O = ADP + phosphate + H(+)</text>
        <dbReference type="Rhea" id="RHEA:13065"/>
        <dbReference type="ChEBI" id="CHEBI:15377"/>
        <dbReference type="ChEBI" id="CHEBI:15378"/>
        <dbReference type="ChEBI" id="CHEBI:30616"/>
        <dbReference type="ChEBI" id="CHEBI:43474"/>
        <dbReference type="ChEBI" id="CHEBI:456216"/>
        <dbReference type="EC" id="5.6.2.4"/>
    </reaction>
</comment>
<feature type="domain" description="UvrD-like helicase ATP-binding" evidence="16">
    <location>
        <begin position="22"/>
        <end position="355"/>
    </location>
</feature>
<evidence type="ECO:0000256" key="15">
    <source>
        <dbReference type="PROSITE-ProRule" id="PRU00560"/>
    </source>
</evidence>
<keyword evidence="11" id="KW-0413">Isomerase</keyword>
<dbReference type="SUPFAM" id="SSF52540">
    <property type="entry name" value="P-loop containing nucleoside triphosphate hydrolases"/>
    <property type="match status" value="1"/>
</dbReference>
<keyword evidence="7" id="KW-0269">Exonuclease</keyword>
<dbReference type="EC" id="5.6.2.4" evidence="13"/>
<keyword evidence="2" id="KW-0540">Nuclease</keyword>
<sequence>MTGTTTPLWHSPADIARALGQHVPTEEQQAVIEAPLAPQLVVAGAGSGKTETMSARVVYLVANGHVRADEVLGLTFTRKAAAELSDRVRLRLRQLRRAGLLDTGPRMDVDRPTIATYNSFAADIAKEHALRVGVDPDARLVTEAGAWQLADGVVQGWHDALDVDASPGSVTEAVLALSGALAEHLLTTDDAREQLEDLAGSLTEAAPAGRTAKPYADTRKVVTSLRERLALLDLVDAYARAKREHGVMDFADQVATAARIAETVPAVGQALREQYPLVLLDEYQDTSVAQLRLLSAVFGGGHAVTAVGDPNQAIYGWRGAAAAALADFPAQFPSLGRAGQDHTPTRYLRTSWRNDARILAVANRVSGPLRVPDDSGPAPVEVPELVARPGAGEGQVLAAYAESVDEEVAGIADFLAERWSPEQTAAVLCRTRSQFTPVVEALRARGVPVEVLGLGGLLAAPEIVDVRAALEAAHDASRGDSAMRLLTGAGLGAADLHVLGAWARSLAAAGGAQGEASILEAVDDPPPADWRSPTGSALTVDGLRRVRRVGDLLRQVRSLSYLSLPEVVAHTITLMGLDIEVAARAGRVAAHARANLDAFVDVAASFAADAGGGGLGAFLGWLDAAEERERGLEPVDADPQPGAVQVLTVHAAKGLEWDVVAVPGLVESQFPSYNGRPRPDGTVSASGWLTDRCALPYPLRGDAASLPALDVPPAPTHADVRDALTRLRSDGGRHAVAEERRLAYVAVTRARHTLLLTGSWFRTGKSPLPPSRFLSEPRDAGLVEEAPLGWAAEPEADAVNPSLERVVAATWPLDPLGERRGRLEAAAVAVRTATGVPEPREGDVARWARDAELLLRERAESRAASLEVSLGTHLSASAVVGLVNDPHAFALDRRRPMPSAPSEHASVGTRFHAWVEEFYGAPSLLDVDGAEDLLAPEEPTGTAPDLAELRRTFAASAWAARLPVAVEVDLETAVAGTVVRCRIDAVFDDEHGLDVVDWKTGAPPRDEETLAARELQLALYRLAWARRTGRPLEEVGAAFYYVAADRTLRAGRLTEEEIVRRVGAALARL</sequence>
<comment type="catalytic activity">
    <reaction evidence="12">
        <text>Couples ATP hydrolysis with the unwinding of duplex DNA by translocating in the 3'-5' direction.</text>
        <dbReference type="EC" id="5.6.2.4"/>
    </reaction>
</comment>